<keyword evidence="7" id="KW-1185">Reference proteome</keyword>
<dbReference type="Pfam" id="PF13874">
    <property type="entry name" value="Nup54"/>
    <property type="match status" value="1"/>
</dbReference>
<dbReference type="PANTHER" id="PTHR13000:SF0">
    <property type="entry name" value="NUCLEOPORIN P54"/>
    <property type="match status" value="1"/>
</dbReference>
<dbReference type="InterPro" id="IPR024864">
    <property type="entry name" value="Nup54/Nup57/Nup44"/>
</dbReference>
<evidence type="ECO:0000256" key="1">
    <source>
        <dbReference type="ARBA" id="ARBA00004123"/>
    </source>
</evidence>
<proteinExistence type="predicted"/>
<dbReference type="GO" id="GO:0006999">
    <property type="term" value="P:nuclear pore organization"/>
    <property type="evidence" value="ECO:0007669"/>
    <property type="project" value="TreeGrafter"/>
</dbReference>
<evidence type="ECO:0000313" key="7">
    <source>
        <dbReference type="Proteomes" id="UP001458880"/>
    </source>
</evidence>
<dbReference type="EMBL" id="JASPKY010000111">
    <property type="protein sequence ID" value="KAK9736628.1"/>
    <property type="molecule type" value="Genomic_DNA"/>
</dbReference>
<keyword evidence="2" id="KW-0813">Transport</keyword>
<sequence length="824" mass="88996">MKKLASQVRVGAEKENLLKLPKRLANDLQRSWASSMKILRRPRSGFLAGKRAINDIKFKKVHGETASADVLSVAKWKLERLPEIMNEFSLENIITPMRHGLCYREQLPMVFFVLKKTFWQAQHYATVNLYRVWFSFRSNNYNGEWFYTFHSVTATGFGSPFGATTTTASGFTGFGSTSFGMPVASSAPSFGSTFGTPAANTAPMFGSSFGTPGPSTAPTFGSTFGTPATSAPAFGSTFGTATTAAPGFGSTFGTVATSAPSLFGTPATKPSIFGTPSTSGNLFSTPATTSSLFGTSTVTTQAPGLFGATPGPSLFGSTTTTSAPSLFGAGSTFGTATSNVSGGGLFGTTPGPSFGGSTFGTGLFSGALTTSTPSFFGGYGTSVQPPTGGFGGFATIPTATFGGIAPTTTTGLYGGLNAVPSIPKIATPHITAQELKNQQVLTSIYAINIYGDERDNIIKKWNMLQACWGIGKGYYSNNQPPVEYDHTNPFYRFKSVSYSVIPTSQNADGLVKLHFNKKESDLSHQREVLVNGISGILGNKPNLIVNIEHIKAISETDSEVMISVSEKGITGTSRKIYATDLSNFLNQPMQKQQLTNVGVSYIGAYMTPTKEQLDEYLRVPPPGIDLPMWQAAQMDNPNPAKYIPTPMFGFTDLKKRMVCQEYETGLHTAFLQKSSEDILELKKKHTASVAQLTDRKQKLLELQHRVLRILVKQEAARKVGMAFSPDEETLRARLESLQSQLGVSTHFRGKLLELVSSVRLMDTLKVGPHTEQYRINPEAQEDVRQFIQMEQTGIQKVVETINQDLKDLKTIQDGLGQSLSEHNK</sequence>
<accession>A0AAW1LRK9</accession>
<evidence type="ECO:0000313" key="6">
    <source>
        <dbReference type="EMBL" id="KAK9736628.1"/>
    </source>
</evidence>
<organism evidence="6 7">
    <name type="scientific">Popillia japonica</name>
    <name type="common">Japanese beetle</name>
    <dbReference type="NCBI Taxonomy" id="7064"/>
    <lineage>
        <taxon>Eukaryota</taxon>
        <taxon>Metazoa</taxon>
        <taxon>Ecdysozoa</taxon>
        <taxon>Arthropoda</taxon>
        <taxon>Hexapoda</taxon>
        <taxon>Insecta</taxon>
        <taxon>Pterygota</taxon>
        <taxon>Neoptera</taxon>
        <taxon>Endopterygota</taxon>
        <taxon>Coleoptera</taxon>
        <taxon>Polyphaga</taxon>
        <taxon>Scarabaeiformia</taxon>
        <taxon>Scarabaeidae</taxon>
        <taxon>Rutelinae</taxon>
        <taxon>Popillia</taxon>
    </lineage>
</organism>
<reference evidence="6 7" key="1">
    <citation type="journal article" date="2024" name="BMC Genomics">
        <title>De novo assembly and annotation of Popillia japonica's genome with initial clues to its potential as an invasive pest.</title>
        <authorList>
            <person name="Cucini C."/>
            <person name="Boschi S."/>
            <person name="Funari R."/>
            <person name="Cardaioli E."/>
            <person name="Iannotti N."/>
            <person name="Marturano G."/>
            <person name="Paoli F."/>
            <person name="Bruttini M."/>
            <person name="Carapelli A."/>
            <person name="Frati F."/>
            <person name="Nardi F."/>
        </authorList>
    </citation>
    <scope>NUCLEOTIDE SEQUENCE [LARGE SCALE GENOMIC DNA]</scope>
    <source>
        <strain evidence="6">DMR45628</strain>
    </source>
</reference>
<evidence type="ECO:0000259" key="4">
    <source>
        <dbReference type="Pfam" id="PF13874"/>
    </source>
</evidence>
<gene>
    <name evidence="6" type="ORF">QE152_g11433</name>
</gene>
<keyword evidence="3" id="KW-0539">Nucleus</keyword>
<dbReference type="InterPro" id="IPR040985">
    <property type="entry name" value="Nup54_C"/>
</dbReference>
<evidence type="ECO:0000256" key="2">
    <source>
        <dbReference type="ARBA" id="ARBA00022448"/>
    </source>
</evidence>
<dbReference type="GO" id="GO:0017056">
    <property type="term" value="F:structural constituent of nuclear pore"/>
    <property type="evidence" value="ECO:0007669"/>
    <property type="project" value="TreeGrafter"/>
</dbReference>
<evidence type="ECO:0000259" key="5">
    <source>
        <dbReference type="Pfam" id="PF18437"/>
    </source>
</evidence>
<name>A0AAW1LRK9_POPJA</name>
<comment type="subcellular location">
    <subcellularLocation>
        <location evidence="1">Nucleus</location>
    </subcellularLocation>
</comment>
<feature type="domain" description="Nup54 C-terminal interacting" evidence="5">
    <location>
        <begin position="773"/>
        <end position="811"/>
    </location>
</feature>
<dbReference type="InterPro" id="IPR025712">
    <property type="entry name" value="Nup54_alpha-helical_dom"/>
</dbReference>
<dbReference type="Gene3D" id="1.20.5.490">
    <property type="entry name" value="Single helix bin"/>
    <property type="match status" value="1"/>
</dbReference>
<dbReference type="GO" id="GO:0036228">
    <property type="term" value="P:protein localization to nuclear inner membrane"/>
    <property type="evidence" value="ECO:0007669"/>
    <property type="project" value="TreeGrafter"/>
</dbReference>
<dbReference type="GO" id="GO:0006607">
    <property type="term" value="P:NLS-bearing protein import into nucleus"/>
    <property type="evidence" value="ECO:0007669"/>
    <property type="project" value="TreeGrafter"/>
</dbReference>
<dbReference type="Gene3D" id="1.20.5.170">
    <property type="match status" value="1"/>
</dbReference>
<protein>
    <submittedName>
        <fullName evidence="6">Nup54 C-terminal interacting domain</fullName>
    </submittedName>
</protein>
<dbReference type="Proteomes" id="UP001458880">
    <property type="component" value="Unassembled WGS sequence"/>
</dbReference>
<dbReference type="GO" id="GO:0044613">
    <property type="term" value="C:nuclear pore central transport channel"/>
    <property type="evidence" value="ECO:0007669"/>
    <property type="project" value="TreeGrafter"/>
</dbReference>
<dbReference type="Pfam" id="PF18437">
    <property type="entry name" value="Nup54_C"/>
    <property type="match status" value="1"/>
</dbReference>
<dbReference type="AlphaFoldDB" id="A0AAW1LRK9"/>
<feature type="domain" description="Nucleoporin Nup54 alpha-helical" evidence="4">
    <location>
        <begin position="620"/>
        <end position="756"/>
    </location>
</feature>
<evidence type="ECO:0000256" key="3">
    <source>
        <dbReference type="ARBA" id="ARBA00023242"/>
    </source>
</evidence>
<comment type="caution">
    <text evidence="6">The sequence shown here is derived from an EMBL/GenBank/DDBJ whole genome shotgun (WGS) entry which is preliminary data.</text>
</comment>
<dbReference type="PANTHER" id="PTHR13000">
    <property type="entry name" value="NUCLEOPORIN P54"/>
    <property type="match status" value="1"/>
</dbReference>